<dbReference type="InterPro" id="IPR036691">
    <property type="entry name" value="Endo/exonu/phosph_ase_sf"/>
</dbReference>
<feature type="region of interest" description="Disordered" evidence="1">
    <location>
        <begin position="1"/>
        <end position="42"/>
    </location>
</feature>
<evidence type="ECO:0000256" key="1">
    <source>
        <dbReference type="SAM" id="MobiDB-lite"/>
    </source>
</evidence>
<keyword evidence="3" id="KW-0378">Hydrolase</keyword>
<dbReference type="AlphaFoldDB" id="A0A086YCB2"/>
<comment type="caution">
    <text evidence="3">The sequence shown here is derived from an EMBL/GenBank/DDBJ whole genome shotgun (WGS) entry which is preliminary data.</text>
</comment>
<keyword evidence="4" id="KW-1185">Reference proteome</keyword>
<dbReference type="Gene3D" id="3.60.10.10">
    <property type="entry name" value="Endonuclease/exonuclease/phosphatase"/>
    <property type="match status" value="1"/>
</dbReference>
<feature type="domain" description="Endonuclease/exonuclease/phosphatase" evidence="2">
    <location>
        <begin position="50"/>
        <end position="267"/>
    </location>
</feature>
<reference evidence="3 4" key="1">
    <citation type="submission" date="2014-03" db="EMBL/GenBank/DDBJ databases">
        <title>Genome of Haematobacter massiliensis CCUG 47968.</title>
        <authorList>
            <person name="Wang D."/>
            <person name="Wang G."/>
        </authorList>
    </citation>
    <scope>NUCLEOTIDE SEQUENCE [LARGE SCALE GENOMIC DNA]</scope>
    <source>
        <strain evidence="3 4">CCUG 47968</strain>
    </source>
</reference>
<accession>A0A086YCB2</accession>
<dbReference type="InterPro" id="IPR005135">
    <property type="entry name" value="Endo/exonuclease/phosphatase"/>
</dbReference>
<keyword evidence="3" id="KW-0255">Endonuclease</keyword>
<sequence>MPLARGRLPHHILPMDQDTPPSPAQTKSEPTPPVPQAAPSAVKPDPLLFASYNVHKGVGLDMKRDPSRTARVIAEIAPDAIALQEADRRFGARTGVLDLGEIRERTGLEPVPLTDRLGRSAHGWHGNLVLLRNAELEDIRPVHLPGLEPRGAVMVDARLNGQPLRLIAAHLGLLRSSRLLQTQLLSRLQDEAEGRPTVLMGDLNEWRRAPFGALPPLRNLGGDGRSVPTYPARRPFLPLDRIYTCQNAELIDLAAHQTPLSRIASDHLPLTARIRLGVDAPPSL</sequence>
<protein>
    <submittedName>
        <fullName evidence="3">Endonuclease</fullName>
    </submittedName>
</protein>
<proteinExistence type="predicted"/>
<dbReference type="STRING" id="195105.CN97_05725"/>
<keyword evidence="3" id="KW-0540">Nuclease</keyword>
<dbReference type="EMBL" id="JGYG01000001">
    <property type="protein sequence ID" value="KFI31912.1"/>
    <property type="molecule type" value="Genomic_DNA"/>
</dbReference>
<dbReference type="Pfam" id="PF03372">
    <property type="entry name" value="Exo_endo_phos"/>
    <property type="match status" value="1"/>
</dbReference>
<evidence type="ECO:0000259" key="2">
    <source>
        <dbReference type="Pfam" id="PF03372"/>
    </source>
</evidence>
<name>A0A086YCB2_9RHOB</name>
<evidence type="ECO:0000313" key="3">
    <source>
        <dbReference type="EMBL" id="KFI31912.1"/>
    </source>
</evidence>
<dbReference type="Proteomes" id="UP000028826">
    <property type="component" value="Unassembled WGS sequence"/>
</dbReference>
<organism evidence="3 4">
    <name type="scientific">Haematobacter massiliensis</name>
    <dbReference type="NCBI Taxonomy" id="195105"/>
    <lineage>
        <taxon>Bacteria</taxon>
        <taxon>Pseudomonadati</taxon>
        <taxon>Pseudomonadota</taxon>
        <taxon>Alphaproteobacteria</taxon>
        <taxon>Rhodobacterales</taxon>
        <taxon>Paracoccaceae</taxon>
        <taxon>Haematobacter</taxon>
    </lineage>
</organism>
<gene>
    <name evidence="3" type="ORF">CN97_05725</name>
</gene>
<dbReference type="GO" id="GO:0004519">
    <property type="term" value="F:endonuclease activity"/>
    <property type="evidence" value="ECO:0007669"/>
    <property type="project" value="UniProtKB-KW"/>
</dbReference>
<dbReference type="SUPFAM" id="SSF56219">
    <property type="entry name" value="DNase I-like"/>
    <property type="match status" value="1"/>
</dbReference>
<evidence type="ECO:0000313" key="4">
    <source>
        <dbReference type="Proteomes" id="UP000028826"/>
    </source>
</evidence>
<dbReference type="eggNOG" id="COG3568">
    <property type="taxonomic scope" value="Bacteria"/>
</dbReference>